<dbReference type="Gene3D" id="2.170.130.10">
    <property type="entry name" value="TonB-dependent receptor, plug domain"/>
    <property type="match status" value="1"/>
</dbReference>
<evidence type="ECO:0000256" key="4">
    <source>
        <dbReference type="ARBA" id="ARBA00022692"/>
    </source>
</evidence>
<dbReference type="Gene3D" id="2.60.40.1120">
    <property type="entry name" value="Carboxypeptidase-like, regulatory domain"/>
    <property type="match status" value="1"/>
</dbReference>
<accession>A0ABP9BP24</accession>
<dbReference type="Gene3D" id="2.40.170.20">
    <property type="entry name" value="TonB-dependent receptor, beta-barrel domain"/>
    <property type="match status" value="1"/>
</dbReference>
<evidence type="ECO:0000256" key="2">
    <source>
        <dbReference type="ARBA" id="ARBA00022448"/>
    </source>
</evidence>
<dbReference type="NCBIfam" id="TIGR04057">
    <property type="entry name" value="SusC_RagA_signa"/>
    <property type="match status" value="1"/>
</dbReference>
<name>A0ABP9BP24_9SPHI</name>
<dbReference type="PROSITE" id="PS52016">
    <property type="entry name" value="TONB_DEPENDENT_REC_3"/>
    <property type="match status" value="1"/>
</dbReference>
<keyword evidence="2 7" id="KW-0813">Transport</keyword>
<evidence type="ECO:0000313" key="9">
    <source>
        <dbReference type="EMBL" id="GAA4798434.1"/>
    </source>
</evidence>
<keyword evidence="4 7" id="KW-0812">Transmembrane</keyword>
<sequence length="1102" mass="123528">MALLQIHAKSFPQINQEIKVSIIENGVSLEQVFDQLEKLSGFTFLYKKMDVSGKTVQHLEAREKTLKEVLNELLLPLKLTYEVDDEVIIIRNREASSKGAGKAAQQFREVTGRVIDEEGQPLAGTTIYLKGQKQVAVRTGNDGKYVIQIPETVTSPILVFSYLGKETREIEVGTKLVLLVQLKPAINQLDEAVILSGYGLQQKRSDLVGSAYQIGGEQFKNLPAQRVDNLLEGLVPGLQIDYNTDAATSTRPRFNLRVRGTASMSASNEPLWIVDGIRVFTGDRTNMIPGMSTSISPLSYLNPDDIESITVLKDATMASLYGADGANGVILITTKKGRKGDPKLGVSVRYGLAKINEGTRFKVLDADQYLALAKEAYLNVPGNNDLTYFPYQDLPNNPYSTTSTQWDDVYYGTGTYLQNNLNVSGGTDKVDYYISGEYFKNQSTIKGNDQQRFSLRANLDMSLAKKLKMTLTMGASYNVNQLFNPGNDYYELLPIMSPYNTDGSYRLWYDIVEKTQDEDGNFVPSVHSYKFFNSVAERDQNDDMQRAFASVNNLILQYDVLEGLKLTSQVGADFQSLHGDVYHARTNWSGMDIYTGNPLGEAERRHANFLIWSAIERLNFNRHFGKHAVGGVAGMEISSQDNKSLAAYGSGFANDHIKEVSYAAVRDNATSSSSRVRRSSFFAQANYNYDSRYYLALNWRSDGNSDFGADTRWGNFWSAGASWNMHNEPFFSSNLIKVFKWKASFGTNGNSRLGDLQSMGVYTYGTSSNYLGTSGTVMQSVWNRKLSWERSYMANFGVRVNLNDRFDAELEVYNKKTVDLLSDLDVSRTTGDQRVMRNVGKTQNRGIEFSFQSTNVRHGKFLWTTDANISHNSNKLLEIYNGISKTRDTQIWMEGEDLNTFYLVKWAGVDPRDGAPLWYDVNGNLTRTYDLANRVPYKSASPLFTGGLANTFQYGNWSLNVLAVYRIGGYSFTSFGRNVSSDGLHLMETNQSVNQLDRWQNPGDLASSPKPLWQQSNANSTRNSTRYLYNTTYFRLKNVSVSYRLNPKLLRRTGLGDASVNLLIDNIGLWTPYDQAGQNSYKQAISGYPMETTVSLGLSVKI</sequence>
<dbReference type="InterPro" id="IPR037066">
    <property type="entry name" value="Plug_dom_sf"/>
</dbReference>
<evidence type="ECO:0000256" key="1">
    <source>
        <dbReference type="ARBA" id="ARBA00004571"/>
    </source>
</evidence>
<organism evidence="9 10">
    <name type="scientific">Olivibacter ginsenosidimutans</name>
    <dbReference type="NCBI Taxonomy" id="1176537"/>
    <lineage>
        <taxon>Bacteria</taxon>
        <taxon>Pseudomonadati</taxon>
        <taxon>Bacteroidota</taxon>
        <taxon>Sphingobacteriia</taxon>
        <taxon>Sphingobacteriales</taxon>
        <taxon>Sphingobacteriaceae</taxon>
        <taxon>Olivibacter</taxon>
    </lineage>
</organism>
<dbReference type="SUPFAM" id="SSF49464">
    <property type="entry name" value="Carboxypeptidase regulatory domain-like"/>
    <property type="match status" value="1"/>
</dbReference>
<proteinExistence type="inferred from homology"/>
<dbReference type="SUPFAM" id="SSF56935">
    <property type="entry name" value="Porins"/>
    <property type="match status" value="1"/>
</dbReference>
<evidence type="ECO:0000256" key="5">
    <source>
        <dbReference type="ARBA" id="ARBA00023136"/>
    </source>
</evidence>
<evidence type="ECO:0000256" key="3">
    <source>
        <dbReference type="ARBA" id="ARBA00022452"/>
    </source>
</evidence>
<evidence type="ECO:0000313" key="10">
    <source>
        <dbReference type="Proteomes" id="UP001501411"/>
    </source>
</evidence>
<dbReference type="InterPro" id="IPR023997">
    <property type="entry name" value="TonB-dep_OMP_SusC/RagA_CS"/>
</dbReference>
<comment type="caution">
    <text evidence="9">The sequence shown here is derived from an EMBL/GenBank/DDBJ whole genome shotgun (WGS) entry which is preliminary data.</text>
</comment>
<dbReference type="InterPro" id="IPR008969">
    <property type="entry name" value="CarboxyPept-like_regulatory"/>
</dbReference>
<dbReference type="InterPro" id="IPR039426">
    <property type="entry name" value="TonB-dep_rcpt-like"/>
</dbReference>
<evidence type="ECO:0000259" key="8">
    <source>
        <dbReference type="Pfam" id="PF07715"/>
    </source>
</evidence>
<comment type="similarity">
    <text evidence="7">Belongs to the TonB-dependent receptor family.</text>
</comment>
<dbReference type="EMBL" id="BAABIQ010000039">
    <property type="protein sequence ID" value="GAA4798434.1"/>
    <property type="molecule type" value="Genomic_DNA"/>
</dbReference>
<dbReference type="InterPro" id="IPR023996">
    <property type="entry name" value="TonB-dep_OMP_SusC/RagA"/>
</dbReference>
<evidence type="ECO:0000256" key="7">
    <source>
        <dbReference type="PROSITE-ProRule" id="PRU01360"/>
    </source>
</evidence>
<dbReference type="Pfam" id="PF13715">
    <property type="entry name" value="CarbopepD_reg_2"/>
    <property type="match status" value="1"/>
</dbReference>
<dbReference type="InterPro" id="IPR036942">
    <property type="entry name" value="Beta-barrel_TonB_sf"/>
</dbReference>
<keyword evidence="10" id="KW-1185">Reference proteome</keyword>
<feature type="domain" description="TonB-dependent receptor plug" evidence="8">
    <location>
        <begin position="205"/>
        <end position="329"/>
    </location>
</feature>
<comment type="subcellular location">
    <subcellularLocation>
        <location evidence="1 7">Cell outer membrane</location>
        <topology evidence="1 7">Multi-pass membrane protein</topology>
    </subcellularLocation>
</comment>
<protein>
    <submittedName>
        <fullName evidence="9">TonB-dependent receptor</fullName>
    </submittedName>
</protein>
<keyword evidence="3 7" id="KW-1134">Transmembrane beta strand</keyword>
<dbReference type="Proteomes" id="UP001501411">
    <property type="component" value="Unassembled WGS sequence"/>
</dbReference>
<keyword evidence="9" id="KW-0675">Receptor</keyword>
<dbReference type="NCBIfam" id="TIGR04056">
    <property type="entry name" value="OMP_RagA_SusC"/>
    <property type="match status" value="1"/>
</dbReference>
<keyword evidence="6 7" id="KW-0998">Cell outer membrane</keyword>
<reference evidence="10" key="1">
    <citation type="journal article" date="2019" name="Int. J. Syst. Evol. Microbiol.">
        <title>The Global Catalogue of Microorganisms (GCM) 10K type strain sequencing project: providing services to taxonomists for standard genome sequencing and annotation.</title>
        <authorList>
            <consortium name="The Broad Institute Genomics Platform"/>
            <consortium name="The Broad Institute Genome Sequencing Center for Infectious Disease"/>
            <person name="Wu L."/>
            <person name="Ma J."/>
        </authorList>
    </citation>
    <scope>NUCLEOTIDE SEQUENCE [LARGE SCALE GENOMIC DNA]</scope>
    <source>
        <strain evidence="10">JCM 18200</strain>
    </source>
</reference>
<keyword evidence="5 7" id="KW-0472">Membrane</keyword>
<gene>
    <name evidence="9" type="ORF">GCM10023231_28990</name>
</gene>
<dbReference type="InterPro" id="IPR012910">
    <property type="entry name" value="Plug_dom"/>
</dbReference>
<dbReference type="Pfam" id="PF07715">
    <property type="entry name" value="Plug"/>
    <property type="match status" value="1"/>
</dbReference>
<evidence type="ECO:0000256" key="6">
    <source>
        <dbReference type="ARBA" id="ARBA00023237"/>
    </source>
</evidence>